<keyword evidence="3" id="KW-1185">Reference proteome</keyword>
<dbReference type="RefSeq" id="XP_067175988.1">
    <property type="nucleotide sequence ID" value="XM_067319439.1"/>
</dbReference>
<protein>
    <submittedName>
        <fullName evidence="2">Uncharacterized protein</fullName>
    </submittedName>
</protein>
<name>A0A836GRQ4_9TRYP</name>
<evidence type="ECO:0000313" key="3">
    <source>
        <dbReference type="Proteomes" id="UP000673552"/>
    </source>
</evidence>
<proteinExistence type="predicted"/>
<dbReference type="EMBL" id="JAFEUZ010000032">
    <property type="protein sequence ID" value="KAG5470595.1"/>
    <property type="molecule type" value="Genomic_DNA"/>
</dbReference>
<reference evidence="2 3" key="1">
    <citation type="submission" date="2021-03" db="EMBL/GenBank/DDBJ databases">
        <title>Leishmania (Mundinia) martiniquensis Genome sequencing and assembly.</title>
        <authorList>
            <person name="Almutairi H."/>
            <person name="Gatherer D."/>
        </authorList>
    </citation>
    <scope>NUCLEOTIDE SEQUENCE [LARGE SCALE GENOMIC DNA]</scope>
    <source>
        <strain evidence="2">LSCM1</strain>
    </source>
</reference>
<dbReference type="SMR" id="A0A836GRQ4"/>
<accession>A0A836GRQ4</accession>
<dbReference type="KEGG" id="lmat:92511951"/>
<evidence type="ECO:0000256" key="1">
    <source>
        <dbReference type="SAM" id="MobiDB-lite"/>
    </source>
</evidence>
<evidence type="ECO:0000313" key="2">
    <source>
        <dbReference type="EMBL" id="KAG5470595.1"/>
    </source>
</evidence>
<comment type="caution">
    <text evidence="2">The sequence shown here is derived from an EMBL/GenBank/DDBJ whole genome shotgun (WGS) entry which is preliminary data.</text>
</comment>
<organism evidence="2 3">
    <name type="scientific">Leishmania martiniquensis</name>
    <dbReference type="NCBI Taxonomy" id="1580590"/>
    <lineage>
        <taxon>Eukaryota</taxon>
        <taxon>Discoba</taxon>
        <taxon>Euglenozoa</taxon>
        <taxon>Kinetoplastea</taxon>
        <taxon>Metakinetoplastina</taxon>
        <taxon>Trypanosomatida</taxon>
        <taxon>Trypanosomatidae</taxon>
        <taxon>Leishmaniinae</taxon>
        <taxon>Leishmania</taxon>
    </lineage>
</organism>
<feature type="compositionally biased region" description="Basic and acidic residues" evidence="1">
    <location>
        <begin position="478"/>
        <end position="499"/>
    </location>
</feature>
<feature type="region of interest" description="Disordered" evidence="1">
    <location>
        <begin position="344"/>
        <end position="411"/>
    </location>
</feature>
<feature type="region of interest" description="Disordered" evidence="1">
    <location>
        <begin position="435"/>
        <end position="499"/>
    </location>
</feature>
<dbReference type="GeneID" id="92511951"/>
<feature type="compositionally biased region" description="Low complexity" evidence="1">
    <location>
        <begin position="373"/>
        <end position="393"/>
    </location>
</feature>
<dbReference type="AlphaFoldDB" id="A0A836GRQ4"/>
<gene>
    <name evidence="2" type="ORF">LSCM1_01840</name>
</gene>
<dbReference type="OrthoDB" id="263824at2759"/>
<dbReference type="Proteomes" id="UP000673552">
    <property type="component" value="Chromosome 32"/>
</dbReference>
<sequence>MALITQSFSERYAELVSRVPTYTEMLLDVQRREFGERKALEEKCQMAFRDVLHVAAVMISDKKSLGKSALAHRNRFELALYQRQTAVWFPATPPRQVALPTGRQLRAFPHAAFAELCKEERELRQWLYGVERRLREHIEEACGRAWFFLNLIGETVARESLSRQRVQYEEDQDFNAVKQAFFRAVPADYYRLAVIARYGRTVSAVETAKDLSVEEMEEAARAVLNEEEETSRRSVFQYLHDMYDFQLFALNHREVTGRYEIEDEECNALFPLVAQCCREDFGIIFYHVPALALHFSSSYPCLRALCLAQLQEAPRRTAATKARFSWVPAQLLASLAGKVEIGGEESAVGSQGDADSDESPENAPPALDEEVGAATTSTTAPEAELSSSEVPEPMMEEEAVAPPPPPADDTCLRVLYAFEETEAHSPAADECVEAEALPEDVSAFRSDSNPEAMPTPQSPPRCLLVDEELAMSNPRLTSLRDEKRPKRPSKSKEAVEFEG</sequence>